<protein>
    <submittedName>
        <fullName evidence="2">Uncharacterized protein</fullName>
    </submittedName>
</protein>
<name>A0AAJ1BAG4_9ACTO</name>
<gene>
    <name evidence="2" type="ORF">L0M99_01380</name>
</gene>
<organism evidence="2 3">
    <name type="scientific">Varibaculum cambriense</name>
    <dbReference type="NCBI Taxonomy" id="184870"/>
    <lineage>
        <taxon>Bacteria</taxon>
        <taxon>Bacillati</taxon>
        <taxon>Actinomycetota</taxon>
        <taxon>Actinomycetes</taxon>
        <taxon>Actinomycetales</taxon>
        <taxon>Actinomycetaceae</taxon>
        <taxon>Varibaculum</taxon>
    </lineage>
</organism>
<dbReference type="EMBL" id="JAKNHJ010000002">
    <property type="protein sequence ID" value="MCG4617149.1"/>
    <property type="molecule type" value="Genomic_DNA"/>
</dbReference>
<sequence length="76" mass="7905">MATLVAPSISLSSTRLEEPKMVAYIAFISLMVAGVAITLIGAFSAYAVTAILGGLLTAVSGFGFAWSNVYFQLKGE</sequence>
<keyword evidence="1" id="KW-1133">Transmembrane helix</keyword>
<keyword evidence="1" id="KW-0812">Transmembrane</keyword>
<comment type="caution">
    <text evidence="2">The sequence shown here is derived from an EMBL/GenBank/DDBJ whole genome shotgun (WGS) entry which is preliminary data.</text>
</comment>
<dbReference type="Proteomes" id="UP001200537">
    <property type="component" value="Unassembled WGS sequence"/>
</dbReference>
<evidence type="ECO:0000313" key="3">
    <source>
        <dbReference type="Proteomes" id="UP001200537"/>
    </source>
</evidence>
<reference evidence="2" key="1">
    <citation type="submission" date="2022-01" db="EMBL/GenBank/DDBJ databases">
        <title>Collection of gut derived symbiotic bacterial strains cultured from healthy donors.</title>
        <authorList>
            <person name="Lin H."/>
            <person name="Kohout C."/>
            <person name="Waligurski E."/>
            <person name="Pamer E.G."/>
        </authorList>
    </citation>
    <scope>NUCLEOTIDE SEQUENCE</scope>
    <source>
        <strain evidence="2">DFI.7.46</strain>
    </source>
</reference>
<evidence type="ECO:0000313" key="2">
    <source>
        <dbReference type="EMBL" id="MCG4617149.1"/>
    </source>
</evidence>
<feature type="transmembrane region" description="Helical" evidence="1">
    <location>
        <begin position="21"/>
        <end position="44"/>
    </location>
</feature>
<dbReference type="AlphaFoldDB" id="A0AAJ1BAG4"/>
<keyword evidence="1" id="KW-0472">Membrane</keyword>
<proteinExistence type="predicted"/>
<evidence type="ECO:0000256" key="1">
    <source>
        <dbReference type="SAM" id="Phobius"/>
    </source>
</evidence>
<feature type="transmembrane region" description="Helical" evidence="1">
    <location>
        <begin position="50"/>
        <end position="71"/>
    </location>
</feature>
<accession>A0AAJ1BAG4</accession>
<dbReference type="RefSeq" id="WP_024059439.1">
    <property type="nucleotide sequence ID" value="NZ_CBCTPO010000013.1"/>
</dbReference>